<feature type="domain" description="SbsA Ig-like" evidence="3">
    <location>
        <begin position="1066"/>
        <end position="1138"/>
    </location>
</feature>
<feature type="domain" description="SbsA Ig-like" evidence="3">
    <location>
        <begin position="820"/>
        <end position="926"/>
    </location>
</feature>
<feature type="domain" description="SbsA Ig-like" evidence="3">
    <location>
        <begin position="243"/>
        <end position="333"/>
    </location>
</feature>
<dbReference type="InterPro" id="IPR014755">
    <property type="entry name" value="Cu-Rt/internalin_Ig-like"/>
</dbReference>
<reference evidence="4" key="1">
    <citation type="submission" date="2020-04" db="EMBL/GenBank/DDBJ databases">
        <authorList>
            <person name="Zhang T."/>
        </authorList>
    </citation>
    <scope>NUCLEOTIDE SEQUENCE</scope>
    <source>
        <strain evidence="4">HKST-UBA02</strain>
    </source>
</reference>
<dbReference type="InterPro" id="IPR013783">
    <property type="entry name" value="Ig-like_fold"/>
</dbReference>
<feature type="domain" description="SbsA Ig-like" evidence="3">
    <location>
        <begin position="474"/>
        <end position="564"/>
    </location>
</feature>
<name>A0A956N8J8_UNCEI</name>
<dbReference type="InterPro" id="IPR032812">
    <property type="entry name" value="SbsA_Ig"/>
</dbReference>
<comment type="caution">
    <text evidence="4">The sequence shown here is derived from an EMBL/GenBank/DDBJ whole genome shotgun (WGS) entry which is preliminary data.</text>
</comment>
<evidence type="ECO:0000259" key="3">
    <source>
        <dbReference type="Pfam" id="PF13205"/>
    </source>
</evidence>
<evidence type="ECO:0000256" key="1">
    <source>
        <dbReference type="ARBA" id="ARBA00022729"/>
    </source>
</evidence>
<dbReference type="Gene3D" id="2.60.40.1220">
    <property type="match status" value="5"/>
</dbReference>
<reference evidence="4" key="2">
    <citation type="journal article" date="2021" name="Microbiome">
        <title>Successional dynamics and alternative stable states in a saline activated sludge microbial community over 9 years.</title>
        <authorList>
            <person name="Wang Y."/>
            <person name="Ye J."/>
            <person name="Ju F."/>
            <person name="Liu L."/>
            <person name="Boyd J.A."/>
            <person name="Deng Y."/>
            <person name="Parks D.H."/>
            <person name="Jiang X."/>
            <person name="Yin X."/>
            <person name="Woodcroft B.J."/>
            <person name="Tyson G.W."/>
            <person name="Hugenholtz P."/>
            <person name="Polz M.F."/>
            <person name="Zhang T."/>
        </authorList>
    </citation>
    <scope>NUCLEOTIDE SEQUENCE</scope>
    <source>
        <strain evidence="4">HKST-UBA02</strain>
    </source>
</reference>
<feature type="domain" description="SbsA Ig-like" evidence="3">
    <location>
        <begin position="931"/>
        <end position="1044"/>
    </location>
</feature>
<feature type="domain" description="SbsA Ig-like" evidence="3">
    <location>
        <begin position="698"/>
        <end position="790"/>
    </location>
</feature>
<protein>
    <submittedName>
        <fullName evidence="4">Ig-like domain-containing protein</fullName>
    </submittedName>
</protein>
<dbReference type="EMBL" id="JAGQHS010000001">
    <property type="protein sequence ID" value="MCA9754197.1"/>
    <property type="molecule type" value="Genomic_DNA"/>
</dbReference>
<feature type="domain" description="SbsA Ig-like" evidence="3">
    <location>
        <begin position="356"/>
        <end position="451"/>
    </location>
</feature>
<evidence type="ECO:0000313" key="5">
    <source>
        <dbReference type="Proteomes" id="UP000739538"/>
    </source>
</evidence>
<keyword evidence="1" id="KW-0732">Signal</keyword>
<sequence length="1519" mass="163929">MMSPGDSRGTGLVRSAWRNAGLLVLLFLLAFVSWRCTDDPAAPGGGAVELAVDWSGYLARGTEDVVHLEIRDSSGHLWTEPQEQAIGEGDDILFDLELSEGDGLRVALWIDSANEAGPGITAEGETSGVRVRAARTTEVEVALGSRVPTLQAIEAAPGDLEYEVAWSAVPTATGYELVESTNEGTQTFETDATSLSLPITEARAAALAGEGELTYRVRAKLVRGDGLFSEPVAFAIEDVRDLPFVESVFPLEGAEAVRDTVAPVLVFDREMDWSTLTLATIALVDAQSELPVAVVPRGEGDRLFLDHPSALRRGRTFRLTLSGPIADLAGHPFDQEPGELGLQGFSSTFSVEVYDPLRVVGVTPEDGTESVSIGSELDVTLSRAADPSSLTSSTVVLEDGAGTSVGTTVTWFEDEFRVHVAPTSPLTYDADYTLRVTTNVLDLRGEPLDQDPETEIPVFEEFTSRFHTEVQPIGPKVVSTVPAEGEQNHPVDQVLVVTFDRPIDLSTVRDHFRVRKLPVNAAILGQTTNDAERKVFTFTPTGGLEAGVRYRFDLTNGLLDDDGVPLDQDPDTPGFQGFQAEFRAQASFGVSSVSPADRSQRVALNQSVVVTFPTALDPSTLEAGTSLLDGAVPFEVTRSLSTDGRVVTMVPVQPYDTFTQYKVRIDEDLRSSLGDRFDQDLIRPGYQAFESVFTTKPDSIPPRVDPAGLVPQGGATGVSPDVTVQIPFTKRILPASANAETVLLRRVGGGTVSGTVSVSTDSTVVSFDPAAPLVENAFYELEVQTWIVDIFDVRLDQDPVQPDRQDFRATFQIDHERVLPRVITVSPGDGLEDVALTTDVELFFDEPMDPTSLLSAIRLLDPEEQPVSGTVTVAEDSVRATFLPTAPLRENRDYTVRVEVTATDRWGNPLDQDQGTGELDPFTSSFQTQADVVGPVVLSTSPLDGADGVEPDTEITLDFDEAIEPSSLGGSSITIAPEGGDPLPLAVLELTNPLRVRLVPAADLETSTDYVVTVGDAITDTLGNGFDQIPGTPEFDPFVLSFRTREENDPPFVLDTVFEDFPPPRETQPKVAFSEPIDPTSLDDGDVTLVRAGGSAVPIVLSFLSPDTLLVEPQALLEPLTSYELTVSGLSDLVGNPFDQYPETPEIDPFVQPFQTARDETSPRVLEISPEDGSEGARPDVVIALTFSEPMRTGDFDDFTLQVVRLEGSQEYPANGDITWNEDETVFYFTPDTELLLGFVYEVRADYRLRDLAGNPLDQDPDTPEEEVFESFFRIGDFPEPVVSGSVCSDTTFVTFDATGSLDPDGSITSLTFEWGDGDVTIVDDPSSEDYVQSHAYPCLDFAGCDGIDNDGDGDIDADDCNESYRLILRATDDDGLVGADTSGVSFCAFGALSSDPVDGDMNVPGNVGELRILFTRPIAEASLDPTNLRLATGPLPTPIDSLTWGVDQREVVAHVSVILTQGVTYVLEVLDGLLDESGTTSDQDPCTPERDPYSISFRVLDPMPRPIGRPEPSTSGRN</sequence>
<gene>
    <name evidence="4" type="ORF">KDA27_00225</name>
</gene>
<feature type="domain" description="SbsA Ig-like" evidence="3">
    <location>
        <begin position="589"/>
        <end position="675"/>
    </location>
</feature>
<dbReference type="Pfam" id="PF13205">
    <property type="entry name" value="Big_5"/>
    <property type="match status" value="9"/>
</dbReference>
<accession>A0A956N8J8</accession>
<feature type="domain" description="SbsA Ig-like" evidence="3">
    <location>
        <begin position="1159"/>
        <end position="1260"/>
    </location>
</feature>
<organism evidence="4 5">
    <name type="scientific">Eiseniibacteriota bacterium</name>
    <dbReference type="NCBI Taxonomy" id="2212470"/>
    <lineage>
        <taxon>Bacteria</taxon>
        <taxon>Candidatus Eiseniibacteriota</taxon>
    </lineage>
</organism>
<dbReference type="Gene3D" id="2.60.40.3710">
    <property type="match status" value="1"/>
</dbReference>
<proteinExistence type="predicted"/>
<evidence type="ECO:0000313" key="4">
    <source>
        <dbReference type="EMBL" id="MCA9754197.1"/>
    </source>
</evidence>
<dbReference type="Proteomes" id="UP000739538">
    <property type="component" value="Unassembled WGS sequence"/>
</dbReference>
<feature type="region of interest" description="Disordered" evidence="2">
    <location>
        <begin position="1478"/>
        <end position="1519"/>
    </location>
</feature>
<dbReference type="Gene3D" id="2.60.40.10">
    <property type="entry name" value="Immunoglobulins"/>
    <property type="match status" value="1"/>
</dbReference>
<evidence type="ECO:0000256" key="2">
    <source>
        <dbReference type="SAM" id="MobiDB-lite"/>
    </source>
</evidence>